<name>A0ABR7MCV5_9BACT</name>
<sequence>MKKIMLLLALAVSQYSIAQDNTDSTQVRKFTVAELQRDLDSLYGIISANHPDLYRFADRYETGMAWEEAKATITHPMTRWEFIGVVAPLVNMFRDGHTNLSFDFESEEVNALVARKGRLFPFRVRVQMGEVWLLENWTGKQTELKNKQLVSINEVPVGKLLEQLIPVTAGDYDDNIEANLSRLFSFMLWSVYGWEDSFQVSIADSKGKLFSVGMEGLPIQDWFNIQFPKKDWSMQVYEKQGLAVIECRSYRNEKQAKAFIDSAFAEIAAKKIRHLAFDIRRNGGGNSVIGDYFLSYITRKPYTDVVGKTISDGSLLNRFKQGSWVNNMLVRYREEGIREGKYLTRDFSVHEPDSVRFPGNHFDGKFYLLTSPATYSSAHMTALAVKCYQIGTILGEPTGERINLTGESIGFELPNTKLHGYCATAVYKAACGNPDQPGVQPDISIPFDRKAASVGKDPVKDYLMEKIARKP</sequence>
<feature type="chain" id="PRO_5046736132" description="Tail specific protease domain-containing protein" evidence="1">
    <location>
        <begin position="19"/>
        <end position="471"/>
    </location>
</feature>
<feature type="domain" description="Tail specific protease" evidence="2">
    <location>
        <begin position="243"/>
        <end position="444"/>
    </location>
</feature>
<reference evidence="3 4" key="1">
    <citation type="submission" date="2016-07" db="EMBL/GenBank/DDBJ databases">
        <title>Genome analysis of Flavihumibacter stibioxidans YS-17.</title>
        <authorList>
            <person name="Shi K."/>
            <person name="Han Y."/>
            <person name="Wang G."/>
        </authorList>
    </citation>
    <scope>NUCLEOTIDE SEQUENCE [LARGE SCALE GENOMIC DNA]</scope>
    <source>
        <strain evidence="3 4">YS-17</strain>
    </source>
</reference>
<evidence type="ECO:0000259" key="2">
    <source>
        <dbReference type="Pfam" id="PF03572"/>
    </source>
</evidence>
<gene>
    <name evidence="3" type="ORF">BC349_17220</name>
</gene>
<evidence type="ECO:0000313" key="4">
    <source>
        <dbReference type="Proteomes" id="UP000765802"/>
    </source>
</evidence>
<evidence type="ECO:0000313" key="3">
    <source>
        <dbReference type="EMBL" id="MBC6492802.1"/>
    </source>
</evidence>
<accession>A0ABR7MCV5</accession>
<dbReference type="EMBL" id="MBUA01000029">
    <property type="protein sequence ID" value="MBC6492802.1"/>
    <property type="molecule type" value="Genomic_DNA"/>
</dbReference>
<keyword evidence="4" id="KW-1185">Reference proteome</keyword>
<dbReference type="Proteomes" id="UP000765802">
    <property type="component" value="Unassembled WGS sequence"/>
</dbReference>
<proteinExistence type="predicted"/>
<dbReference type="InterPro" id="IPR029045">
    <property type="entry name" value="ClpP/crotonase-like_dom_sf"/>
</dbReference>
<evidence type="ECO:0000256" key="1">
    <source>
        <dbReference type="SAM" id="SignalP"/>
    </source>
</evidence>
<dbReference type="RefSeq" id="WP_187258119.1">
    <property type="nucleotide sequence ID" value="NZ_JBHULF010000019.1"/>
</dbReference>
<comment type="caution">
    <text evidence="3">The sequence shown here is derived from an EMBL/GenBank/DDBJ whole genome shotgun (WGS) entry which is preliminary data.</text>
</comment>
<organism evidence="3 4">
    <name type="scientific">Flavihumibacter stibioxidans</name>
    <dbReference type="NCBI Taxonomy" id="1834163"/>
    <lineage>
        <taxon>Bacteria</taxon>
        <taxon>Pseudomonadati</taxon>
        <taxon>Bacteroidota</taxon>
        <taxon>Chitinophagia</taxon>
        <taxon>Chitinophagales</taxon>
        <taxon>Chitinophagaceae</taxon>
        <taxon>Flavihumibacter</taxon>
    </lineage>
</organism>
<dbReference type="SUPFAM" id="SSF52096">
    <property type="entry name" value="ClpP/crotonase"/>
    <property type="match status" value="1"/>
</dbReference>
<dbReference type="InterPro" id="IPR005151">
    <property type="entry name" value="Tail-specific_protease"/>
</dbReference>
<protein>
    <recommendedName>
        <fullName evidence="2">Tail specific protease domain-containing protein</fullName>
    </recommendedName>
</protein>
<dbReference type="Gene3D" id="3.90.226.10">
    <property type="entry name" value="2-enoyl-CoA Hydratase, Chain A, domain 1"/>
    <property type="match status" value="1"/>
</dbReference>
<dbReference type="Pfam" id="PF03572">
    <property type="entry name" value="Peptidase_S41"/>
    <property type="match status" value="1"/>
</dbReference>
<keyword evidence="1" id="KW-0732">Signal</keyword>
<feature type="signal peptide" evidence="1">
    <location>
        <begin position="1"/>
        <end position="18"/>
    </location>
</feature>